<evidence type="ECO:0000313" key="2">
    <source>
        <dbReference type="Proteomes" id="UP001215280"/>
    </source>
</evidence>
<dbReference type="AlphaFoldDB" id="A0AAD7HW65"/>
<protein>
    <submittedName>
        <fullName evidence="1">Uncharacterized protein</fullName>
    </submittedName>
</protein>
<reference evidence="1" key="1">
    <citation type="submission" date="2023-03" db="EMBL/GenBank/DDBJ databases">
        <title>Massive genome expansion in bonnet fungi (Mycena s.s.) driven by repeated elements and novel gene families across ecological guilds.</title>
        <authorList>
            <consortium name="Lawrence Berkeley National Laboratory"/>
            <person name="Harder C.B."/>
            <person name="Miyauchi S."/>
            <person name="Viragh M."/>
            <person name="Kuo A."/>
            <person name="Thoen E."/>
            <person name="Andreopoulos B."/>
            <person name="Lu D."/>
            <person name="Skrede I."/>
            <person name="Drula E."/>
            <person name="Henrissat B."/>
            <person name="Morin E."/>
            <person name="Kohler A."/>
            <person name="Barry K."/>
            <person name="LaButti K."/>
            <person name="Morin E."/>
            <person name="Salamov A."/>
            <person name="Lipzen A."/>
            <person name="Mereny Z."/>
            <person name="Hegedus B."/>
            <person name="Baldrian P."/>
            <person name="Stursova M."/>
            <person name="Weitz H."/>
            <person name="Taylor A."/>
            <person name="Grigoriev I.V."/>
            <person name="Nagy L.G."/>
            <person name="Martin F."/>
            <person name="Kauserud H."/>
        </authorList>
    </citation>
    <scope>NUCLEOTIDE SEQUENCE</scope>
    <source>
        <strain evidence="1">CBHHK188m</strain>
    </source>
</reference>
<keyword evidence="2" id="KW-1185">Reference proteome</keyword>
<organism evidence="1 2">
    <name type="scientific">Mycena maculata</name>
    <dbReference type="NCBI Taxonomy" id="230809"/>
    <lineage>
        <taxon>Eukaryota</taxon>
        <taxon>Fungi</taxon>
        <taxon>Dikarya</taxon>
        <taxon>Basidiomycota</taxon>
        <taxon>Agaricomycotina</taxon>
        <taxon>Agaricomycetes</taxon>
        <taxon>Agaricomycetidae</taxon>
        <taxon>Agaricales</taxon>
        <taxon>Marasmiineae</taxon>
        <taxon>Mycenaceae</taxon>
        <taxon>Mycena</taxon>
    </lineage>
</organism>
<sequence length="318" mass="36551">MASWKQEDSDPHLVLNLQPNSTAVAKPDYVVRPKFKHLIDPAYIPFPFVDLPVELALCILSYATGCSRATYRSLLLANRKINDLIRLEMLPSVSIILTTERQLEAFKYYLEKRPDVVPHIHALWTIGPGSVYRITSVCASIINTCTNIRALACHPQVLEATMGRYQYHGNRDQTFRHTRCTDLTLIEFRTNWLRFMQFPCIAKLLHQIERLHLIGVLDAFAFHVDRFPKLDNLARASIAMGSHRHILPSVFSAMVTSPKLKQVVITTRLHGDEQQALSDTVQEMDDRFSVLHRRRRWKEANLWHESLQDPVPRPAAKA</sequence>
<proteinExistence type="predicted"/>
<dbReference type="Proteomes" id="UP001215280">
    <property type="component" value="Unassembled WGS sequence"/>
</dbReference>
<evidence type="ECO:0000313" key="1">
    <source>
        <dbReference type="EMBL" id="KAJ7729663.1"/>
    </source>
</evidence>
<gene>
    <name evidence="1" type="ORF">DFH07DRAFT_849671</name>
</gene>
<name>A0AAD7HW65_9AGAR</name>
<accession>A0AAD7HW65</accession>
<dbReference type="EMBL" id="JARJLG010000196">
    <property type="protein sequence ID" value="KAJ7729663.1"/>
    <property type="molecule type" value="Genomic_DNA"/>
</dbReference>
<comment type="caution">
    <text evidence="1">The sequence shown here is derived from an EMBL/GenBank/DDBJ whole genome shotgun (WGS) entry which is preliminary data.</text>
</comment>